<evidence type="ECO:0000313" key="7">
    <source>
        <dbReference type="Proteomes" id="UP001206821"/>
    </source>
</evidence>
<comment type="caution">
    <text evidence="6">The sequence shown here is derived from an EMBL/GenBank/DDBJ whole genome shotgun (WGS) entry which is preliminary data.</text>
</comment>
<dbReference type="PANTHER" id="PTHR42934:SF2">
    <property type="entry name" value="GLYCOLATE OXIDASE SUBUNIT GLCD"/>
    <property type="match status" value="1"/>
</dbReference>
<feature type="non-terminal residue" evidence="6">
    <location>
        <position position="1"/>
    </location>
</feature>
<proteinExistence type="predicted"/>
<dbReference type="InterPro" id="IPR051914">
    <property type="entry name" value="FAD-linked_OxidoTrans_Type4"/>
</dbReference>
<evidence type="ECO:0000313" key="6">
    <source>
        <dbReference type="EMBL" id="MCT4795818.1"/>
    </source>
</evidence>
<dbReference type="InterPro" id="IPR016164">
    <property type="entry name" value="FAD-linked_Oxase-like_C"/>
</dbReference>
<dbReference type="InterPro" id="IPR016171">
    <property type="entry name" value="Vanillyl_alc_oxidase_C-sub2"/>
</dbReference>
<evidence type="ECO:0000256" key="1">
    <source>
        <dbReference type="ARBA" id="ARBA00001974"/>
    </source>
</evidence>
<keyword evidence="2" id="KW-0285">Flavoprotein</keyword>
<sequence>GAARTVSRIIESRIIPATLEFMDKKTIEVVEAYANIGLPTDVGALLLLEQDGPKEIVRRDIEAMHAICLAEGASLVEVARDELHAETLRYARRTALSALARLRPTTILEDATVPRSEIAEMVRRIEAIGRKYEIEIATFGHAGDGNLHPTVATDARDLEEMERVEAAFADIFAAALDLGGTITGEHGVGAMKAPYLEWKLGAAGIGVMKGIKLAFDPHGIMNPQKMFAKAAKKRLVQGGGV</sequence>
<dbReference type="Pfam" id="PF02913">
    <property type="entry name" value="FAD-oxidase_C"/>
    <property type="match status" value="1"/>
</dbReference>
<dbReference type="InterPro" id="IPR004113">
    <property type="entry name" value="FAD-bd_oxidored_4_C"/>
</dbReference>
<name>A0ABT2KZ16_9BACL</name>
<keyword evidence="3" id="KW-0274">FAD</keyword>
<feature type="domain" description="FAD-binding oxidoreductase/transferase type 4 C-terminal" evidence="5">
    <location>
        <begin position="2"/>
        <end position="225"/>
    </location>
</feature>
<evidence type="ECO:0000256" key="2">
    <source>
        <dbReference type="ARBA" id="ARBA00022630"/>
    </source>
</evidence>
<reference evidence="6 7" key="1">
    <citation type="submission" date="2022-07" db="EMBL/GenBank/DDBJ databases">
        <title>Genomic and pangenome structural analysis of the polyextremophile Exiguobacterium.</title>
        <authorList>
            <person name="Shen L."/>
        </authorList>
    </citation>
    <scope>NUCLEOTIDE SEQUENCE [LARGE SCALE GENOMIC DNA]</scope>
    <source>
        <strain evidence="6 7">12_1</strain>
    </source>
</reference>
<evidence type="ECO:0000259" key="5">
    <source>
        <dbReference type="Pfam" id="PF02913"/>
    </source>
</evidence>
<keyword evidence="4" id="KW-0560">Oxidoreductase</keyword>
<dbReference type="PANTHER" id="PTHR42934">
    <property type="entry name" value="GLYCOLATE OXIDASE SUBUNIT GLCD"/>
    <property type="match status" value="1"/>
</dbReference>
<dbReference type="EMBL" id="JANIEK010000037">
    <property type="protein sequence ID" value="MCT4795818.1"/>
    <property type="molecule type" value="Genomic_DNA"/>
</dbReference>
<dbReference type="Proteomes" id="UP001206821">
    <property type="component" value="Unassembled WGS sequence"/>
</dbReference>
<keyword evidence="7" id="KW-1185">Reference proteome</keyword>
<gene>
    <name evidence="6" type="ORF">NQG31_09680</name>
</gene>
<comment type="cofactor">
    <cofactor evidence="1">
        <name>FAD</name>
        <dbReference type="ChEBI" id="CHEBI:57692"/>
    </cofactor>
</comment>
<dbReference type="RefSeq" id="WP_312847635.1">
    <property type="nucleotide sequence ID" value="NZ_JANIEK010000037.1"/>
</dbReference>
<protein>
    <submittedName>
        <fullName evidence="6">Glycolate oxidase subunit GlcD</fullName>
    </submittedName>
</protein>
<accession>A0ABT2KZ16</accession>
<organism evidence="6 7">
    <name type="scientific">Exiguobacterium alkaliphilum</name>
    <dbReference type="NCBI Taxonomy" id="1428684"/>
    <lineage>
        <taxon>Bacteria</taxon>
        <taxon>Bacillati</taxon>
        <taxon>Bacillota</taxon>
        <taxon>Bacilli</taxon>
        <taxon>Bacillales</taxon>
        <taxon>Bacillales Family XII. Incertae Sedis</taxon>
        <taxon>Exiguobacterium</taxon>
    </lineage>
</organism>
<dbReference type="SUPFAM" id="SSF55103">
    <property type="entry name" value="FAD-linked oxidases, C-terminal domain"/>
    <property type="match status" value="1"/>
</dbReference>
<dbReference type="Gene3D" id="1.10.45.10">
    <property type="entry name" value="Vanillyl-alcohol Oxidase, Chain A, domain 4"/>
    <property type="match status" value="1"/>
</dbReference>
<dbReference type="Gene3D" id="3.30.70.2740">
    <property type="match status" value="1"/>
</dbReference>
<evidence type="ECO:0000256" key="4">
    <source>
        <dbReference type="ARBA" id="ARBA00023002"/>
    </source>
</evidence>
<evidence type="ECO:0000256" key="3">
    <source>
        <dbReference type="ARBA" id="ARBA00022827"/>
    </source>
</evidence>